<dbReference type="OrthoDB" id="2963168at2759"/>
<dbReference type="AlphaFoldDB" id="A0A4Y7TTV0"/>
<evidence type="ECO:0000313" key="1">
    <source>
        <dbReference type="EMBL" id="TEB36989.1"/>
    </source>
</evidence>
<accession>A0A4Y7TTV0</accession>
<dbReference type="Gene3D" id="3.30.420.40">
    <property type="match status" value="2"/>
</dbReference>
<gene>
    <name evidence="1" type="ORF">FA13DRAFT_1787269</name>
</gene>
<organism evidence="1 2">
    <name type="scientific">Coprinellus micaceus</name>
    <name type="common">Glistening ink-cap mushroom</name>
    <name type="synonym">Coprinus micaceus</name>
    <dbReference type="NCBI Taxonomy" id="71717"/>
    <lineage>
        <taxon>Eukaryota</taxon>
        <taxon>Fungi</taxon>
        <taxon>Dikarya</taxon>
        <taxon>Basidiomycota</taxon>
        <taxon>Agaricomycotina</taxon>
        <taxon>Agaricomycetes</taxon>
        <taxon>Agaricomycetidae</taxon>
        <taxon>Agaricales</taxon>
        <taxon>Agaricineae</taxon>
        <taxon>Psathyrellaceae</taxon>
        <taxon>Coprinellus</taxon>
    </lineage>
</organism>
<dbReference type="PANTHER" id="PTHR14187:SF5">
    <property type="entry name" value="HEAT SHOCK 70 KDA PROTEIN 12A"/>
    <property type="match status" value="1"/>
</dbReference>
<sequence length="589" mass="65875">MEEVPYRGLKRRLVMAFDVGTTFSGVSYCVLDPGSVPEIKGVTRFPAHEQVSGASKIPTVLYYDKAGKVRAVGAEALQEGIFEQAEENGWIKAEWFKLHIRPKDNSSSSSAEIASKIPPLPAGKKVTDVLADYISYLFNCAKSYICDTHANGPDLWDSVRNEIEFVLSHPNGWEGFQQTQIRQAVVKAGLVREGQGDRVSFISEGEASLWFALKHGLPTGTMERGEGVVIVDAGGGTIDISTYQKPVGGKKFEEIAAPKCHFYGSIFVSIHARLFIQDLLKDSDYLDDLDHIVRCFDKTTKIRFADDSVTQYVKFGSTKDRDEDVGIRFGQLKFSGSDVAKFFEPSIKCILTTVEEMLRMGTHHITHVVLVGGFGASDWLFKQLQKELGSQGLKVVRPELYVNKAVSDGAVAFHLSSQVQARIAKHSYGTLQNVEYHPNDPDHQRRAAQILVRPSGRKLVPCGFAPMLKKGTRVSDDNEVKINLWREVDSKSQLTNVAFDVHCYKGHLEDPKFFDMDPDKFQKLCSIEVDLSHLPLTPEPKKNGMGTFYTVKYWVVLKFNSAELKAQMLWMENGVEKRNPATLVFYQDS</sequence>
<proteinExistence type="predicted"/>
<evidence type="ECO:0000313" key="2">
    <source>
        <dbReference type="Proteomes" id="UP000298030"/>
    </source>
</evidence>
<keyword evidence="2" id="KW-1185">Reference proteome</keyword>
<dbReference type="InterPro" id="IPR043129">
    <property type="entry name" value="ATPase_NBD"/>
</dbReference>
<dbReference type="Gene3D" id="3.90.640.10">
    <property type="entry name" value="Actin, Chain A, domain 4"/>
    <property type="match status" value="1"/>
</dbReference>
<dbReference type="PANTHER" id="PTHR14187">
    <property type="entry name" value="ALPHA KINASE/ELONGATION FACTOR 2 KINASE"/>
    <property type="match status" value="1"/>
</dbReference>
<dbReference type="EMBL" id="QPFP01000005">
    <property type="protein sequence ID" value="TEB36989.1"/>
    <property type="molecule type" value="Genomic_DNA"/>
</dbReference>
<protein>
    <recommendedName>
        <fullName evidence="3">Actin-like ATPase domain-containing protein</fullName>
    </recommendedName>
</protein>
<dbReference type="SUPFAM" id="SSF53067">
    <property type="entry name" value="Actin-like ATPase domain"/>
    <property type="match status" value="2"/>
</dbReference>
<reference evidence="1 2" key="1">
    <citation type="journal article" date="2019" name="Nat. Ecol. Evol.">
        <title>Megaphylogeny resolves global patterns of mushroom evolution.</title>
        <authorList>
            <person name="Varga T."/>
            <person name="Krizsan K."/>
            <person name="Foldi C."/>
            <person name="Dima B."/>
            <person name="Sanchez-Garcia M."/>
            <person name="Sanchez-Ramirez S."/>
            <person name="Szollosi G.J."/>
            <person name="Szarkandi J.G."/>
            <person name="Papp V."/>
            <person name="Albert L."/>
            <person name="Andreopoulos W."/>
            <person name="Angelini C."/>
            <person name="Antonin V."/>
            <person name="Barry K.W."/>
            <person name="Bougher N.L."/>
            <person name="Buchanan P."/>
            <person name="Buyck B."/>
            <person name="Bense V."/>
            <person name="Catcheside P."/>
            <person name="Chovatia M."/>
            <person name="Cooper J."/>
            <person name="Damon W."/>
            <person name="Desjardin D."/>
            <person name="Finy P."/>
            <person name="Geml J."/>
            <person name="Haridas S."/>
            <person name="Hughes K."/>
            <person name="Justo A."/>
            <person name="Karasinski D."/>
            <person name="Kautmanova I."/>
            <person name="Kiss B."/>
            <person name="Kocsube S."/>
            <person name="Kotiranta H."/>
            <person name="LaButti K.M."/>
            <person name="Lechner B.E."/>
            <person name="Liimatainen K."/>
            <person name="Lipzen A."/>
            <person name="Lukacs Z."/>
            <person name="Mihaltcheva S."/>
            <person name="Morgado L.N."/>
            <person name="Niskanen T."/>
            <person name="Noordeloos M.E."/>
            <person name="Ohm R.A."/>
            <person name="Ortiz-Santana B."/>
            <person name="Ovrebo C."/>
            <person name="Racz N."/>
            <person name="Riley R."/>
            <person name="Savchenko A."/>
            <person name="Shiryaev A."/>
            <person name="Soop K."/>
            <person name="Spirin V."/>
            <person name="Szebenyi C."/>
            <person name="Tomsovsky M."/>
            <person name="Tulloss R.E."/>
            <person name="Uehling J."/>
            <person name="Grigoriev I.V."/>
            <person name="Vagvolgyi C."/>
            <person name="Papp T."/>
            <person name="Martin F.M."/>
            <person name="Miettinen O."/>
            <person name="Hibbett D.S."/>
            <person name="Nagy L.G."/>
        </authorList>
    </citation>
    <scope>NUCLEOTIDE SEQUENCE [LARGE SCALE GENOMIC DNA]</scope>
    <source>
        <strain evidence="1 2">FP101781</strain>
    </source>
</reference>
<dbReference type="STRING" id="71717.A0A4Y7TTV0"/>
<name>A0A4Y7TTV0_COPMI</name>
<dbReference type="CDD" id="cd10170">
    <property type="entry name" value="ASKHA_NBD_HSP70"/>
    <property type="match status" value="1"/>
</dbReference>
<dbReference type="Proteomes" id="UP000298030">
    <property type="component" value="Unassembled WGS sequence"/>
</dbReference>
<comment type="caution">
    <text evidence="1">The sequence shown here is derived from an EMBL/GenBank/DDBJ whole genome shotgun (WGS) entry which is preliminary data.</text>
</comment>
<evidence type="ECO:0008006" key="3">
    <source>
        <dbReference type="Google" id="ProtNLM"/>
    </source>
</evidence>